<feature type="domain" description="Clp1 P-loop" evidence="9">
    <location>
        <begin position="45"/>
        <end position="245"/>
    </location>
</feature>
<protein>
    <submittedName>
        <fullName evidence="11">Polynucleotide 5'-hydroxyl-kinase NOL9</fullName>
    </submittedName>
</protein>
<keyword evidence="8" id="KW-0539">Nucleus</keyword>
<dbReference type="InterPro" id="IPR027417">
    <property type="entry name" value="P-loop_NTPase"/>
</dbReference>
<evidence type="ECO:0000256" key="4">
    <source>
        <dbReference type="ARBA" id="ARBA00022679"/>
    </source>
</evidence>
<dbReference type="AlphaFoldDB" id="A0AAP0BMD1"/>
<evidence type="ECO:0000256" key="6">
    <source>
        <dbReference type="ARBA" id="ARBA00022777"/>
    </source>
</evidence>
<proteinExistence type="inferred from homology"/>
<dbReference type="PANTHER" id="PTHR12755:SF3">
    <property type="entry name" value="POLYNUCLEOTIDE 5'-HYDROXYL-KINASE NOL9"/>
    <property type="match status" value="1"/>
</dbReference>
<evidence type="ECO:0000256" key="7">
    <source>
        <dbReference type="ARBA" id="ARBA00022840"/>
    </source>
</evidence>
<dbReference type="EMBL" id="JBBWWQ010000006">
    <property type="protein sequence ID" value="KAK8944309.1"/>
    <property type="molecule type" value="Genomic_DNA"/>
</dbReference>
<comment type="subcellular location">
    <subcellularLocation>
        <location evidence="1">Nucleus</location>
        <location evidence="1">Nucleolus</location>
    </subcellularLocation>
</comment>
<evidence type="ECO:0000256" key="5">
    <source>
        <dbReference type="ARBA" id="ARBA00022741"/>
    </source>
</evidence>
<dbReference type="Pfam" id="PF16575">
    <property type="entry name" value="CLP1_P"/>
    <property type="match status" value="1"/>
</dbReference>
<dbReference type="GO" id="GO:0005524">
    <property type="term" value="F:ATP binding"/>
    <property type="evidence" value="ECO:0007669"/>
    <property type="project" value="UniProtKB-KW"/>
</dbReference>
<evidence type="ECO:0000259" key="10">
    <source>
        <dbReference type="Pfam" id="PF25467"/>
    </source>
</evidence>
<evidence type="ECO:0000256" key="2">
    <source>
        <dbReference type="ARBA" id="ARBA00011003"/>
    </source>
</evidence>
<dbReference type="PANTHER" id="PTHR12755">
    <property type="entry name" value="CLEAVAGE/POLYADENYLATION FACTOR IA SUBUNIT CLP1P"/>
    <property type="match status" value="1"/>
</dbReference>
<dbReference type="GO" id="GO:0005730">
    <property type="term" value="C:nucleolus"/>
    <property type="evidence" value="ECO:0007669"/>
    <property type="project" value="UniProtKB-SubCell"/>
</dbReference>
<feature type="domain" description="NOL9 C-terminal" evidence="10">
    <location>
        <begin position="281"/>
        <end position="351"/>
    </location>
</feature>
<keyword evidence="7" id="KW-0067">ATP-binding</keyword>
<organism evidence="11 12">
    <name type="scientific">Platanthera zijinensis</name>
    <dbReference type="NCBI Taxonomy" id="2320716"/>
    <lineage>
        <taxon>Eukaryota</taxon>
        <taxon>Viridiplantae</taxon>
        <taxon>Streptophyta</taxon>
        <taxon>Embryophyta</taxon>
        <taxon>Tracheophyta</taxon>
        <taxon>Spermatophyta</taxon>
        <taxon>Magnoliopsida</taxon>
        <taxon>Liliopsida</taxon>
        <taxon>Asparagales</taxon>
        <taxon>Orchidaceae</taxon>
        <taxon>Orchidoideae</taxon>
        <taxon>Orchideae</taxon>
        <taxon>Orchidinae</taxon>
        <taxon>Platanthera</taxon>
    </lineage>
</organism>
<dbReference type="Pfam" id="PF25467">
    <property type="entry name" value="NOL9_C"/>
    <property type="match status" value="1"/>
</dbReference>
<dbReference type="InterPro" id="IPR045116">
    <property type="entry name" value="Clp1/Grc3"/>
</dbReference>
<name>A0AAP0BMD1_9ASPA</name>
<comment type="similarity">
    <text evidence="2">Belongs to the Clp1 family. NOL9/GRC3 subfamily.</text>
</comment>
<dbReference type="Proteomes" id="UP001418222">
    <property type="component" value="Unassembled WGS sequence"/>
</dbReference>
<evidence type="ECO:0000259" key="9">
    <source>
        <dbReference type="Pfam" id="PF16575"/>
    </source>
</evidence>
<evidence type="ECO:0000313" key="12">
    <source>
        <dbReference type="Proteomes" id="UP001418222"/>
    </source>
</evidence>
<sequence length="375" mass="42074">MGGKRPSTAPSPLPGILIPPAWATAADNIAYDSNSFPPPITFICGSGNSGKCTFSRHLLNTLLKRYRRVAYLDADVAQPEFTASGCLSLHIIDKQIPDLTIIYLKKPERCVFFGHVSAKQDSKSYSSCVNFLYDYFCQEFYQTKEIDNPCKILLPLIISTSMWVKSTSYEILVAMLRHISPTHVVKVCFPSETENLPSGLFWLENPQRKSVNLVQIFAANESSIQMENLRKEARMMQDTRIIAYFRQCLPREMNFSSQKEFAETLASIPSNEIPLSNVEVKRNYHQVLTGSIVGLGVSCSALTETSTPWCVGLGIVRAFDYVKGQLFLLTPVPPNALQNVQLIMQSTIEIPACLQQVSEYRFTEPVKVLKKRPAE</sequence>
<keyword evidence="6" id="KW-0418">Kinase</keyword>
<dbReference type="GO" id="GO:0051731">
    <property type="term" value="F:polynucleotide 5'-hydroxyl-kinase activity"/>
    <property type="evidence" value="ECO:0007669"/>
    <property type="project" value="InterPro"/>
</dbReference>
<dbReference type="InterPro" id="IPR057570">
    <property type="entry name" value="NOL9_C"/>
</dbReference>
<gene>
    <name evidence="11" type="ORF">KSP39_PZI007546</name>
</gene>
<dbReference type="Gene3D" id="3.40.50.300">
    <property type="entry name" value="P-loop containing nucleotide triphosphate hydrolases"/>
    <property type="match status" value="1"/>
</dbReference>
<evidence type="ECO:0000256" key="1">
    <source>
        <dbReference type="ARBA" id="ARBA00004604"/>
    </source>
</evidence>
<evidence type="ECO:0000256" key="8">
    <source>
        <dbReference type="ARBA" id="ARBA00023242"/>
    </source>
</evidence>
<keyword evidence="4" id="KW-0808">Transferase</keyword>
<evidence type="ECO:0000256" key="3">
    <source>
        <dbReference type="ARBA" id="ARBA00022552"/>
    </source>
</evidence>
<reference evidence="11 12" key="1">
    <citation type="journal article" date="2022" name="Nat. Plants">
        <title>Genomes of leafy and leafless Platanthera orchids illuminate the evolution of mycoheterotrophy.</title>
        <authorList>
            <person name="Li M.H."/>
            <person name="Liu K.W."/>
            <person name="Li Z."/>
            <person name="Lu H.C."/>
            <person name="Ye Q.L."/>
            <person name="Zhang D."/>
            <person name="Wang J.Y."/>
            <person name="Li Y.F."/>
            <person name="Zhong Z.M."/>
            <person name="Liu X."/>
            <person name="Yu X."/>
            <person name="Liu D.K."/>
            <person name="Tu X.D."/>
            <person name="Liu B."/>
            <person name="Hao Y."/>
            <person name="Liao X.Y."/>
            <person name="Jiang Y.T."/>
            <person name="Sun W.H."/>
            <person name="Chen J."/>
            <person name="Chen Y.Q."/>
            <person name="Ai Y."/>
            <person name="Zhai J.W."/>
            <person name="Wu S.S."/>
            <person name="Zhou Z."/>
            <person name="Hsiao Y.Y."/>
            <person name="Wu W.L."/>
            <person name="Chen Y.Y."/>
            <person name="Lin Y.F."/>
            <person name="Hsu J.L."/>
            <person name="Li C.Y."/>
            <person name="Wang Z.W."/>
            <person name="Zhao X."/>
            <person name="Zhong W.Y."/>
            <person name="Ma X.K."/>
            <person name="Ma L."/>
            <person name="Huang J."/>
            <person name="Chen G.Z."/>
            <person name="Huang M.Z."/>
            <person name="Huang L."/>
            <person name="Peng D.H."/>
            <person name="Luo Y.B."/>
            <person name="Zou S.Q."/>
            <person name="Chen S.P."/>
            <person name="Lan S."/>
            <person name="Tsai W.C."/>
            <person name="Van de Peer Y."/>
            <person name="Liu Z.J."/>
        </authorList>
    </citation>
    <scope>NUCLEOTIDE SEQUENCE [LARGE SCALE GENOMIC DNA]</scope>
    <source>
        <strain evidence="11">Lor287</strain>
    </source>
</reference>
<evidence type="ECO:0000313" key="11">
    <source>
        <dbReference type="EMBL" id="KAK8944309.1"/>
    </source>
</evidence>
<keyword evidence="3" id="KW-0698">rRNA processing</keyword>
<dbReference type="SUPFAM" id="SSF52540">
    <property type="entry name" value="P-loop containing nucleoside triphosphate hydrolases"/>
    <property type="match status" value="1"/>
</dbReference>
<accession>A0AAP0BMD1</accession>
<keyword evidence="5" id="KW-0547">Nucleotide-binding</keyword>
<keyword evidence="12" id="KW-1185">Reference proteome</keyword>
<dbReference type="GO" id="GO:0000448">
    <property type="term" value="P:cleavage in ITS2 between 5.8S rRNA and LSU-rRNA of tricistronic rRNA transcript (SSU-rRNA, 5.8S rRNA, LSU-rRNA)"/>
    <property type="evidence" value="ECO:0007669"/>
    <property type="project" value="TreeGrafter"/>
</dbReference>
<dbReference type="InterPro" id="IPR032319">
    <property type="entry name" value="CLP1_P"/>
</dbReference>
<comment type="caution">
    <text evidence="11">The sequence shown here is derived from an EMBL/GenBank/DDBJ whole genome shotgun (WGS) entry which is preliminary data.</text>
</comment>